<comment type="caution">
    <text evidence="1">The sequence shown here is derived from an EMBL/GenBank/DDBJ whole genome shotgun (WGS) entry which is preliminary data.</text>
</comment>
<name>A0ABW0EAW8_9BACT</name>
<accession>A0ABW0EAW8</accession>
<evidence type="ECO:0000313" key="2">
    <source>
        <dbReference type="Proteomes" id="UP001596161"/>
    </source>
</evidence>
<dbReference type="EMBL" id="JBHSKT010000007">
    <property type="protein sequence ID" value="MFC5271517.1"/>
    <property type="molecule type" value="Genomic_DNA"/>
</dbReference>
<evidence type="ECO:0000313" key="1">
    <source>
        <dbReference type="EMBL" id="MFC5271517.1"/>
    </source>
</evidence>
<dbReference type="Proteomes" id="UP001596161">
    <property type="component" value="Unassembled WGS sequence"/>
</dbReference>
<organism evidence="1 2">
    <name type="scientific">Adhaeribacter terreus</name>
    <dbReference type="NCBI Taxonomy" id="529703"/>
    <lineage>
        <taxon>Bacteria</taxon>
        <taxon>Pseudomonadati</taxon>
        <taxon>Bacteroidota</taxon>
        <taxon>Cytophagia</taxon>
        <taxon>Cytophagales</taxon>
        <taxon>Hymenobacteraceae</taxon>
        <taxon>Adhaeribacter</taxon>
    </lineage>
</organism>
<dbReference type="RefSeq" id="WP_378017875.1">
    <property type="nucleotide sequence ID" value="NZ_JBHSKT010000007.1"/>
</dbReference>
<proteinExistence type="predicted"/>
<sequence>MENLEYLNREIIEPLAKCIGLRLDKIVYSDFGSQEELTTDNDGVDIISYQAILKFESEKRIYFSWNSVSVWDHYTISVSEKTFIEKDPDQVYEVKSKFTRFLVGKQLTGFGIFGYQKNQWTETHENGKKIVKTFFNQPHLIVLDIEGMLLGFANFYREENFVPKLPMGDDVWVIYSEDHINNYIEIFGFEELYKYSK</sequence>
<gene>
    <name evidence="1" type="ORF">ACFPIB_12905</name>
</gene>
<keyword evidence="2" id="KW-1185">Reference proteome</keyword>
<protein>
    <submittedName>
        <fullName evidence="1">Uncharacterized protein</fullName>
    </submittedName>
</protein>
<reference evidence="2" key="1">
    <citation type="journal article" date="2019" name="Int. J. Syst. Evol. Microbiol.">
        <title>The Global Catalogue of Microorganisms (GCM) 10K type strain sequencing project: providing services to taxonomists for standard genome sequencing and annotation.</title>
        <authorList>
            <consortium name="The Broad Institute Genomics Platform"/>
            <consortium name="The Broad Institute Genome Sequencing Center for Infectious Disease"/>
            <person name="Wu L."/>
            <person name="Ma J."/>
        </authorList>
    </citation>
    <scope>NUCLEOTIDE SEQUENCE [LARGE SCALE GENOMIC DNA]</scope>
    <source>
        <strain evidence="2">KACC 12602</strain>
    </source>
</reference>